<protein>
    <submittedName>
        <fullName evidence="1">Uncharacterized protein</fullName>
    </submittedName>
</protein>
<reference evidence="1" key="1">
    <citation type="submission" date="2019-08" db="EMBL/GenBank/DDBJ databases">
        <authorList>
            <person name="Kucharzyk K."/>
            <person name="Murdoch R.W."/>
            <person name="Higgins S."/>
            <person name="Loffler F."/>
        </authorList>
    </citation>
    <scope>NUCLEOTIDE SEQUENCE</scope>
</reference>
<proteinExistence type="predicted"/>
<comment type="caution">
    <text evidence="1">The sequence shown here is derived from an EMBL/GenBank/DDBJ whole genome shotgun (WGS) entry which is preliminary data.</text>
</comment>
<dbReference type="AlphaFoldDB" id="A0A644T987"/>
<accession>A0A644T987</accession>
<sequence length="34" mass="4021">MGAFFDLPERDTFQLTKVKPFLILRIYCIMALTQ</sequence>
<dbReference type="EMBL" id="VSSQ01000021">
    <property type="protein sequence ID" value="MPL63496.1"/>
    <property type="molecule type" value="Genomic_DNA"/>
</dbReference>
<name>A0A644T987_9ZZZZ</name>
<gene>
    <name evidence="1" type="ORF">SDC9_09132</name>
</gene>
<evidence type="ECO:0000313" key="1">
    <source>
        <dbReference type="EMBL" id="MPL63496.1"/>
    </source>
</evidence>
<organism evidence="1">
    <name type="scientific">bioreactor metagenome</name>
    <dbReference type="NCBI Taxonomy" id="1076179"/>
    <lineage>
        <taxon>unclassified sequences</taxon>
        <taxon>metagenomes</taxon>
        <taxon>ecological metagenomes</taxon>
    </lineage>
</organism>